<gene>
    <name evidence="7" type="ORF">EGI31_10530</name>
</gene>
<proteinExistence type="inferred from homology"/>
<feature type="domain" description="Thiolase C-terminal" evidence="6">
    <location>
        <begin position="255"/>
        <end position="374"/>
    </location>
</feature>
<evidence type="ECO:0000259" key="5">
    <source>
        <dbReference type="Pfam" id="PF00108"/>
    </source>
</evidence>
<organism evidence="7 8">
    <name type="scientific">Lacihabitans soyangensis</name>
    <dbReference type="NCBI Taxonomy" id="869394"/>
    <lineage>
        <taxon>Bacteria</taxon>
        <taxon>Pseudomonadati</taxon>
        <taxon>Bacteroidota</taxon>
        <taxon>Cytophagia</taxon>
        <taxon>Cytophagales</taxon>
        <taxon>Leadbetterellaceae</taxon>
        <taxon>Lacihabitans</taxon>
    </lineage>
</organism>
<accession>A0AAE3H5H6</accession>
<dbReference type="NCBIfam" id="TIGR01930">
    <property type="entry name" value="AcCoA-C-Actrans"/>
    <property type="match status" value="1"/>
</dbReference>
<dbReference type="EMBL" id="RJUF01000027">
    <property type="protein sequence ID" value="MCP9763395.1"/>
    <property type="molecule type" value="Genomic_DNA"/>
</dbReference>
<dbReference type="InterPro" id="IPR002155">
    <property type="entry name" value="Thiolase"/>
</dbReference>
<dbReference type="AlphaFoldDB" id="A0AAE3H5H6"/>
<protein>
    <submittedName>
        <fullName evidence="7">Thiolase family protein</fullName>
    </submittedName>
</protein>
<dbReference type="Proteomes" id="UP001204144">
    <property type="component" value="Unassembled WGS sequence"/>
</dbReference>
<keyword evidence="3 4" id="KW-0012">Acyltransferase</keyword>
<evidence type="ECO:0000259" key="6">
    <source>
        <dbReference type="Pfam" id="PF02803"/>
    </source>
</evidence>
<evidence type="ECO:0000256" key="4">
    <source>
        <dbReference type="RuleBase" id="RU003557"/>
    </source>
</evidence>
<dbReference type="PIRSF" id="PIRSF000429">
    <property type="entry name" value="Ac-CoA_Ac_transf"/>
    <property type="match status" value="1"/>
</dbReference>
<evidence type="ECO:0000256" key="2">
    <source>
        <dbReference type="ARBA" id="ARBA00022679"/>
    </source>
</evidence>
<keyword evidence="2 4" id="KW-0808">Transferase</keyword>
<evidence type="ECO:0000313" key="8">
    <source>
        <dbReference type="Proteomes" id="UP001204144"/>
    </source>
</evidence>
<dbReference type="RefSeq" id="WP_310586197.1">
    <property type="nucleotide sequence ID" value="NZ_RJUF01000027.1"/>
</dbReference>
<dbReference type="PANTHER" id="PTHR18919:SF107">
    <property type="entry name" value="ACETYL-COA ACETYLTRANSFERASE, CYTOSOLIC"/>
    <property type="match status" value="1"/>
</dbReference>
<feature type="domain" description="Thiolase N-terminal" evidence="5">
    <location>
        <begin position="11"/>
        <end position="224"/>
    </location>
</feature>
<reference evidence="7 8" key="1">
    <citation type="submission" date="2018-11" db="EMBL/GenBank/DDBJ databases">
        <title>Novel bacteria species description.</title>
        <authorList>
            <person name="Han J.-H."/>
        </authorList>
    </citation>
    <scope>NUCLEOTIDE SEQUENCE [LARGE SCALE GENOMIC DNA]</scope>
    <source>
        <strain evidence="7 8">KCTC23259</strain>
    </source>
</reference>
<dbReference type="InterPro" id="IPR020613">
    <property type="entry name" value="Thiolase_CS"/>
</dbReference>
<dbReference type="SUPFAM" id="SSF53901">
    <property type="entry name" value="Thiolase-like"/>
    <property type="match status" value="1"/>
</dbReference>
<dbReference type="PROSITE" id="PS00737">
    <property type="entry name" value="THIOLASE_2"/>
    <property type="match status" value="1"/>
</dbReference>
<dbReference type="Pfam" id="PF02803">
    <property type="entry name" value="Thiolase_C"/>
    <property type="match status" value="1"/>
</dbReference>
<dbReference type="InterPro" id="IPR016039">
    <property type="entry name" value="Thiolase-like"/>
</dbReference>
<dbReference type="PANTHER" id="PTHR18919">
    <property type="entry name" value="ACETYL-COA C-ACYLTRANSFERASE"/>
    <property type="match status" value="1"/>
</dbReference>
<sequence>MAQKKKIEDAVYIYDAIRVPIGKANGIYKNILPENLAAFLIQKLLTRNNLSNLEIEEIILANAFGTGGNMARYASLSAGLDESISAFTIDSQCSGGLKSVELGASLIKSSSRKLLIVGGMESKSLAPKKAYQSNDERFDTSKEFFTTAKFSPNQVGDFPLLEAAKNVAIKYKITKEEMLIWANDSHRKASLAQENGILDLFVEKIEKNHSDQSIRPGIDLARLATNDLIDRTVSAHYNDAAACILLGNTNSKLIPIAKIIASASIGVHPEFAPEGVIFATKMLFENSEIKMEEVDLFEINESFALIPFIFAKVFGVEKSKINVLGGNLAYGHPFGASGAINLIHLIASLKYKKLKYGLAVIPAAGGQATAVLIENI</sequence>
<dbReference type="GO" id="GO:0003988">
    <property type="term" value="F:acetyl-CoA C-acyltransferase activity"/>
    <property type="evidence" value="ECO:0007669"/>
    <property type="project" value="UniProtKB-ARBA"/>
</dbReference>
<evidence type="ECO:0000256" key="1">
    <source>
        <dbReference type="ARBA" id="ARBA00010982"/>
    </source>
</evidence>
<dbReference type="InterPro" id="IPR020617">
    <property type="entry name" value="Thiolase_C"/>
</dbReference>
<evidence type="ECO:0000313" key="7">
    <source>
        <dbReference type="EMBL" id="MCP9763395.1"/>
    </source>
</evidence>
<evidence type="ECO:0000256" key="3">
    <source>
        <dbReference type="ARBA" id="ARBA00023315"/>
    </source>
</evidence>
<comment type="similarity">
    <text evidence="1 4">Belongs to the thiolase-like superfamily. Thiolase family.</text>
</comment>
<dbReference type="CDD" id="cd00751">
    <property type="entry name" value="thiolase"/>
    <property type="match status" value="1"/>
</dbReference>
<dbReference type="Gene3D" id="3.40.47.10">
    <property type="match status" value="2"/>
</dbReference>
<name>A0AAE3H5H6_9BACT</name>
<dbReference type="InterPro" id="IPR020616">
    <property type="entry name" value="Thiolase_N"/>
</dbReference>
<keyword evidence="8" id="KW-1185">Reference proteome</keyword>
<comment type="caution">
    <text evidence="7">The sequence shown here is derived from an EMBL/GenBank/DDBJ whole genome shotgun (WGS) entry which is preliminary data.</text>
</comment>
<dbReference type="Pfam" id="PF00108">
    <property type="entry name" value="Thiolase_N"/>
    <property type="match status" value="1"/>
</dbReference>